<proteinExistence type="predicted"/>
<evidence type="ECO:0000313" key="2">
    <source>
        <dbReference type="Proteomes" id="UP000249393"/>
    </source>
</evidence>
<dbReference type="InterPro" id="IPR011681">
    <property type="entry name" value="GcrA"/>
</dbReference>
<comment type="caution">
    <text evidence="1">The sequence shown here is derived from an EMBL/GenBank/DDBJ whole genome shotgun (WGS) entry which is preliminary data.</text>
</comment>
<dbReference type="EMBL" id="QFQZ01000015">
    <property type="protein sequence ID" value="PZR35510.1"/>
    <property type="molecule type" value="Genomic_DNA"/>
</dbReference>
<name>A0A2W5V6R2_9CAUL</name>
<dbReference type="Pfam" id="PF07750">
    <property type="entry name" value="GcrA"/>
    <property type="match status" value="1"/>
</dbReference>
<dbReference type="Proteomes" id="UP000249393">
    <property type="component" value="Unassembled WGS sequence"/>
</dbReference>
<organism evidence="1 2">
    <name type="scientific">Caulobacter segnis</name>
    <dbReference type="NCBI Taxonomy" id="88688"/>
    <lineage>
        <taxon>Bacteria</taxon>
        <taxon>Pseudomonadati</taxon>
        <taxon>Pseudomonadota</taxon>
        <taxon>Alphaproteobacteria</taxon>
        <taxon>Caulobacterales</taxon>
        <taxon>Caulobacteraceae</taxon>
        <taxon>Caulobacter</taxon>
    </lineage>
</organism>
<protein>
    <recommendedName>
        <fullName evidence="3">GcrA cell cycle regulator</fullName>
    </recommendedName>
</protein>
<evidence type="ECO:0008006" key="3">
    <source>
        <dbReference type="Google" id="ProtNLM"/>
    </source>
</evidence>
<accession>A0A2W5V6R2</accession>
<dbReference type="AlphaFoldDB" id="A0A2W5V6R2"/>
<sequence>MARPRPAPVDLIGLVVDLAVLPRQACRWPIGDPKDAAFAWCGRPAPMTPAGRSPYCEGHRLRAYRLAPCRIAGGPGRRAA</sequence>
<reference evidence="1 2" key="1">
    <citation type="submission" date="2017-08" db="EMBL/GenBank/DDBJ databases">
        <title>Infants hospitalized years apart are colonized by the same room-sourced microbial strains.</title>
        <authorList>
            <person name="Brooks B."/>
            <person name="Olm M.R."/>
            <person name="Firek B.A."/>
            <person name="Baker R."/>
            <person name="Thomas B.C."/>
            <person name="Morowitz M.J."/>
            <person name="Banfield J.F."/>
        </authorList>
    </citation>
    <scope>NUCLEOTIDE SEQUENCE [LARGE SCALE GENOMIC DNA]</scope>
    <source>
        <strain evidence="1">S2_003_000_R2_4</strain>
    </source>
</reference>
<evidence type="ECO:0000313" key="1">
    <source>
        <dbReference type="EMBL" id="PZR35510.1"/>
    </source>
</evidence>
<dbReference type="RefSeq" id="WP_304275972.1">
    <property type="nucleotide sequence ID" value="NZ_QFQZ01000015.1"/>
</dbReference>
<gene>
    <name evidence="1" type="ORF">DI526_07050</name>
</gene>